<evidence type="ECO:0000313" key="2">
    <source>
        <dbReference type="Proteomes" id="UP000836387"/>
    </source>
</evidence>
<sequence>MDPDSRPTKNSSVCEADIGYPDGFVFVAGMLNGAFAMGTPDATVHLAEEIPFPGRMSPKPFLLNTYLAFSWLSHT</sequence>
<dbReference type="EMBL" id="CADEHS020000267">
    <property type="protein sequence ID" value="CAG9951314.1"/>
    <property type="molecule type" value="Genomic_DNA"/>
</dbReference>
<protein>
    <submittedName>
        <fullName evidence="1">Uncharacterized protein</fullName>
    </submittedName>
</protein>
<name>A0ACA9UE56_BIOOC</name>
<dbReference type="Proteomes" id="UP000836387">
    <property type="component" value="Unassembled WGS sequence"/>
</dbReference>
<keyword evidence="2" id="KW-1185">Reference proteome</keyword>
<reference evidence="1" key="2">
    <citation type="submission" date="2021-10" db="EMBL/GenBank/DDBJ databases">
        <authorList>
            <person name="Piombo E."/>
        </authorList>
    </citation>
    <scope>NUCLEOTIDE SEQUENCE</scope>
</reference>
<organism evidence="1 2">
    <name type="scientific">Clonostachys rosea f. rosea IK726</name>
    <dbReference type="NCBI Taxonomy" id="1349383"/>
    <lineage>
        <taxon>Eukaryota</taxon>
        <taxon>Fungi</taxon>
        <taxon>Dikarya</taxon>
        <taxon>Ascomycota</taxon>
        <taxon>Pezizomycotina</taxon>
        <taxon>Sordariomycetes</taxon>
        <taxon>Hypocreomycetidae</taxon>
        <taxon>Hypocreales</taxon>
        <taxon>Bionectriaceae</taxon>
        <taxon>Clonostachys</taxon>
    </lineage>
</organism>
<gene>
    <name evidence="1" type="ORF">CRV2_00018644</name>
</gene>
<proteinExistence type="predicted"/>
<comment type="caution">
    <text evidence="1">The sequence shown here is derived from an EMBL/GenBank/DDBJ whole genome shotgun (WGS) entry which is preliminary data.</text>
</comment>
<evidence type="ECO:0000313" key="1">
    <source>
        <dbReference type="EMBL" id="CAG9951314.1"/>
    </source>
</evidence>
<accession>A0ACA9UE56</accession>
<reference evidence="1" key="1">
    <citation type="submission" date="2020-04" db="EMBL/GenBank/DDBJ databases">
        <authorList>
            <person name="Broberg M."/>
        </authorList>
    </citation>
    <scope>NUCLEOTIDE SEQUENCE</scope>
</reference>